<gene>
    <name evidence="4" type="ORF">GL284_03350</name>
</gene>
<proteinExistence type="predicted"/>
<dbReference type="PANTHER" id="PTHR31438:SF1">
    <property type="entry name" value="LYSINE N-ACYLTRANSFERASE C17G9.06C-RELATED"/>
    <property type="match status" value="1"/>
</dbReference>
<dbReference type="GO" id="GO:0016410">
    <property type="term" value="F:N-acyltransferase activity"/>
    <property type="evidence" value="ECO:0007669"/>
    <property type="project" value="TreeGrafter"/>
</dbReference>
<accession>A0A6L6IT03</accession>
<dbReference type="EMBL" id="WMII01000002">
    <property type="protein sequence ID" value="MTH63303.1"/>
    <property type="molecule type" value="Genomic_DNA"/>
</dbReference>
<dbReference type="Pfam" id="PF13523">
    <property type="entry name" value="Acetyltransf_8"/>
    <property type="match status" value="1"/>
</dbReference>
<dbReference type="InterPro" id="IPR019432">
    <property type="entry name" value="Acyltransferase_MbtK/IucB-like"/>
</dbReference>
<evidence type="ECO:0000256" key="1">
    <source>
        <dbReference type="ARBA" id="ARBA00004924"/>
    </source>
</evidence>
<dbReference type="InterPro" id="IPR000182">
    <property type="entry name" value="GNAT_dom"/>
</dbReference>
<dbReference type="PANTHER" id="PTHR31438">
    <property type="entry name" value="LYSINE N-ACYLTRANSFERASE C17G9.06C-RELATED"/>
    <property type="match status" value="1"/>
</dbReference>
<feature type="domain" description="N-acetyltransferase" evidence="3">
    <location>
        <begin position="21"/>
        <end position="175"/>
    </location>
</feature>
<comment type="pathway">
    <text evidence="1">Siderophore biosynthesis.</text>
</comment>
<dbReference type="InterPro" id="IPR016181">
    <property type="entry name" value="Acyl_CoA_acyltransferase"/>
</dbReference>
<dbReference type="PROSITE" id="PS51186">
    <property type="entry name" value="GNAT"/>
    <property type="match status" value="1"/>
</dbReference>
<keyword evidence="5" id="KW-1185">Reference proteome</keyword>
<name>A0A6L6IT03_9RHOB</name>
<dbReference type="Gene3D" id="3.40.630.30">
    <property type="match status" value="1"/>
</dbReference>
<dbReference type="AlphaFoldDB" id="A0A6L6IT03"/>
<reference evidence="4 5" key="1">
    <citation type="submission" date="2019-11" db="EMBL/GenBank/DDBJ databases">
        <authorList>
            <person name="Dong K."/>
        </authorList>
    </citation>
    <scope>NUCLEOTIDE SEQUENCE [LARGE SCALE GENOMIC DNA]</scope>
    <source>
        <strain evidence="4 5">DK608</strain>
    </source>
</reference>
<dbReference type="SMART" id="SM01006">
    <property type="entry name" value="AlcB"/>
    <property type="match status" value="1"/>
</dbReference>
<evidence type="ECO:0000313" key="5">
    <source>
        <dbReference type="Proteomes" id="UP000478740"/>
    </source>
</evidence>
<dbReference type="SUPFAM" id="SSF55729">
    <property type="entry name" value="Acyl-CoA N-acyltransferases (Nat)"/>
    <property type="match status" value="1"/>
</dbReference>
<keyword evidence="2" id="KW-0046">Antibiotic resistance</keyword>
<dbReference type="GO" id="GO:0046677">
    <property type="term" value="P:response to antibiotic"/>
    <property type="evidence" value="ECO:0007669"/>
    <property type="project" value="UniProtKB-KW"/>
</dbReference>
<evidence type="ECO:0000313" key="4">
    <source>
        <dbReference type="EMBL" id="MTH63303.1"/>
    </source>
</evidence>
<dbReference type="GO" id="GO:0019290">
    <property type="term" value="P:siderophore biosynthetic process"/>
    <property type="evidence" value="ECO:0007669"/>
    <property type="project" value="InterPro"/>
</dbReference>
<organism evidence="4 5">
    <name type="scientific">Paracoccus shanxieyensis</name>
    <dbReference type="NCBI Taxonomy" id="2675752"/>
    <lineage>
        <taxon>Bacteria</taxon>
        <taxon>Pseudomonadati</taxon>
        <taxon>Pseudomonadota</taxon>
        <taxon>Alphaproteobacteria</taxon>
        <taxon>Rhodobacterales</taxon>
        <taxon>Paracoccaceae</taxon>
        <taxon>Paracoccus</taxon>
    </lineage>
</organism>
<evidence type="ECO:0000256" key="2">
    <source>
        <dbReference type="ARBA" id="ARBA00023251"/>
    </source>
</evidence>
<protein>
    <submittedName>
        <fullName evidence="4">GNAT family N-acetyltransferase</fullName>
    </submittedName>
</protein>
<dbReference type="Proteomes" id="UP000478740">
    <property type="component" value="Unassembled WGS sequence"/>
</dbReference>
<comment type="caution">
    <text evidence="4">The sequence shown here is derived from an EMBL/GenBank/DDBJ whole genome shotgun (WGS) entry which is preliminary data.</text>
</comment>
<evidence type="ECO:0000259" key="3">
    <source>
        <dbReference type="PROSITE" id="PS51186"/>
    </source>
</evidence>
<sequence length="175" mass="19454">MRSARRWPGWTGLPAGLMDRIGFRPVARADLPMLEGWLHDPRVTPWWRGPEAQLAGIEDDLDEPVMRQWLAMLNDQPAAYAQFYPAHHWKAPEFLGLPANALAIDCFSGPDGFGHGAAWIAALAERLLVETPVLVIDPEPANLRAIRAYAKAGFAGEALRPAEDGTMVRIMTRHR</sequence>